<gene>
    <name evidence="1" type="ORF">CEXT_803341</name>
</gene>
<name>A0AAV4QZG7_CAEEX</name>
<accession>A0AAV4QZG7</accession>
<keyword evidence="2" id="KW-1185">Reference proteome</keyword>
<sequence>MVAVNVLEVVEKILLLKPDCFHSVEEGYNCSFLLGGEQLSKDTENTSQGSKQRTLKHFPDQEKLLFISTAIFVVSKMVTLVNVLEVVEKILLLKPDCFHGVEEGYNCAFLLGGGNLQEQLSKDKENTSQGSKLRTLKHFLDQEKNCFSLAPQSSWSQKWLP</sequence>
<dbReference type="EMBL" id="BPLR01006953">
    <property type="protein sequence ID" value="GIY13505.1"/>
    <property type="molecule type" value="Genomic_DNA"/>
</dbReference>
<evidence type="ECO:0000313" key="2">
    <source>
        <dbReference type="Proteomes" id="UP001054945"/>
    </source>
</evidence>
<proteinExistence type="predicted"/>
<protein>
    <submittedName>
        <fullName evidence="1">Uncharacterized protein</fullName>
    </submittedName>
</protein>
<dbReference type="Proteomes" id="UP001054945">
    <property type="component" value="Unassembled WGS sequence"/>
</dbReference>
<comment type="caution">
    <text evidence="1">The sequence shown here is derived from an EMBL/GenBank/DDBJ whole genome shotgun (WGS) entry which is preliminary data.</text>
</comment>
<organism evidence="1 2">
    <name type="scientific">Caerostris extrusa</name>
    <name type="common">Bark spider</name>
    <name type="synonym">Caerostris bankana</name>
    <dbReference type="NCBI Taxonomy" id="172846"/>
    <lineage>
        <taxon>Eukaryota</taxon>
        <taxon>Metazoa</taxon>
        <taxon>Ecdysozoa</taxon>
        <taxon>Arthropoda</taxon>
        <taxon>Chelicerata</taxon>
        <taxon>Arachnida</taxon>
        <taxon>Araneae</taxon>
        <taxon>Araneomorphae</taxon>
        <taxon>Entelegynae</taxon>
        <taxon>Araneoidea</taxon>
        <taxon>Araneidae</taxon>
        <taxon>Caerostris</taxon>
    </lineage>
</organism>
<reference evidence="1 2" key="1">
    <citation type="submission" date="2021-06" db="EMBL/GenBank/DDBJ databases">
        <title>Caerostris extrusa draft genome.</title>
        <authorList>
            <person name="Kono N."/>
            <person name="Arakawa K."/>
        </authorList>
    </citation>
    <scope>NUCLEOTIDE SEQUENCE [LARGE SCALE GENOMIC DNA]</scope>
</reference>
<evidence type="ECO:0000313" key="1">
    <source>
        <dbReference type="EMBL" id="GIY13505.1"/>
    </source>
</evidence>
<dbReference type="AlphaFoldDB" id="A0AAV4QZG7"/>